<proteinExistence type="predicted"/>
<protein>
    <submittedName>
        <fullName evidence="1">Uncharacterized protein</fullName>
    </submittedName>
</protein>
<evidence type="ECO:0000313" key="2">
    <source>
        <dbReference type="Proteomes" id="UP000770661"/>
    </source>
</evidence>
<dbReference type="Proteomes" id="UP000770661">
    <property type="component" value="Unassembled WGS sequence"/>
</dbReference>
<reference evidence="1" key="1">
    <citation type="submission" date="2020-07" db="EMBL/GenBank/DDBJ databases">
        <title>The High-quality genome of the commercially important snow crab, Chionoecetes opilio.</title>
        <authorList>
            <person name="Jeong J.-H."/>
            <person name="Ryu S."/>
        </authorList>
    </citation>
    <scope>NUCLEOTIDE SEQUENCE</scope>
    <source>
        <strain evidence="1">MADBK_172401_WGS</strain>
        <tissue evidence="1">Digestive gland</tissue>
    </source>
</reference>
<sequence>MFQTAATFTGSFGEDCQVKSVPQSLLTLVGLISTAPTSSLNQGWCNPSNPSPSQFCSTIAPSVAEWVALLCVTTKTEKTPLPSTWTHSPCKDRKRDLIEMVFDLGLSISYDRVMAISTSMGNRGVSSITEMRKCAPQSTRGLFHNGSG</sequence>
<dbReference type="EMBL" id="JACEEZ010025474">
    <property type="protein sequence ID" value="KAG0700422.1"/>
    <property type="molecule type" value="Genomic_DNA"/>
</dbReference>
<accession>A0A8J8WF68</accession>
<gene>
    <name evidence="1" type="ORF">GWK47_025596</name>
</gene>
<dbReference type="OrthoDB" id="10057522at2759"/>
<name>A0A8J8WF68_CHIOP</name>
<evidence type="ECO:0000313" key="1">
    <source>
        <dbReference type="EMBL" id="KAG0700422.1"/>
    </source>
</evidence>
<dbReference type="AlphaFoldDB" id="A0A8J8WF68"/>
<organism evidence="1 2">
    <name type="scientific">Chionoecetes opilio</name>
    <name type="common">Atlantic snow crab</name>
    <name type="synonym">Cancer opilio</name>
    <dbReference type="NCBI Taxonomy" id="41210"/>
    <lineage>
        <taxon>Eukaryota</taxon>
        <taxon>Metazoa</taxon>
        <taxon>Ecdysozoa</taxon>
        <taxon>Arthropoda</taxon>
        <taxon>Crustacea</taxon>
        <taxon>Multicrustacea</taxon>
        <taxon>Malacostraca</taxon>
        <taxon>Eumalacostraca</taxon>
        <taxon>Eucarida</taxon>
        <taxon>Decapoda</taxon>
        <taxon>Pleocyemata</taxon>
        <taxon>Brachyura</taxon>
        <taxon>Eubrachyura</taxon>
        <taxon>Majoidea</taxon>
        <taxon>Majidae</taxon>
        <taxon>Chionoecetes</taxon>
    </lineage>
</organism>
<keyword evidence="2" id="KW-1185">Reference proteome</keyword>
<comment type="caution">
    <text evidence="1">The sequence shown here is derived from an EMBL/GenBank/DDBJ whole genome shotgun (WGS) entry which is preliminary data.</text>
</comment>